<protein>
    <submittedName>
        <fullName evidence="7">Ubiquitin-conjugating enzyme E2 T-like</fullName>
    </submittedName>
</protein>
<dbReference type="InterPro" id="IPR050113">
    <property type="entry name" value="Ub_conjugating_enzyme"/>
</dbReference>
<dbReference type="PANTHER" id="PTHR24067">
    <property type="entry name" value="UBIQUITIN-CONJUGATING ENZYME E2"/>
    <property type="match status" value="1"/>
</dbReference>
<dbReference type="SMART" id="SM00212">
    <property type="entry name" value="UBCc"/>
    <property type="match status" value="1"/>
</dbReference>
<evidence type="ECO:0000313" key="7">
    <source>
        <dbReference type="RefSeq" id="XP_013788191.1"/>
    </source>
</evidence>
<gene>
    <name evidence="7" type="primary">LOC106472111</name>
</gene>
<feature type="domain" description="UBC core" evidence="5">
    <location>
        <begin position="2"/>
        <end position="137"/>
    </location>
</feature>
<evidence type="ECO:0000313" key="6">
    <source>
        <dbReference type="Proteomes" id="UP000694941"/>
    </source>
</evidence>
<organism evidence="6 7">
    <name type="scientific">Limulus polyphemus</name>
    <name type="common">Atlantic horseshoe crab</name>
    <dbReference type="NCBI Taxonomy" id="6850"/>
    <lineage>
        <taxon>Eukaryota</taxon>
        <taxon>Metazoa</taxon>
        <taxon>Ecdysozoa</taxon>
        <taxon>Arthropoda</taxon>
        <taxon>Chelicerata</taxon>
        <taxon>Merostomata</taxon>
        <taxon>Xiphosura</taxon>
        <taxon>Limulidae</taxon>
        <taxon>Limulus</taxon>
    </lineage>
</organism>
<dbReference type="InterPro" id="IPR000608">
    <property type="entry name" value="UBC"/>
</dbReference>
<dbReference type="Gene3D" id="3.10.110.10">
    <property type="entry name" value="Ubiquitin Conjugating Enzyme"/>
    <property type="match status" value="1"/>
</dbReference>
<evidence type="ECO:0000256" key="3">
    <source>
        <dbReference type="PROSITE-ProRule" id="PRU10133"/>
    </source>
</evidence>
<comment type="similarity">
    <text evidence="4">Belongs to the ubiquitin-conjugating enzyme family.</text>
</comment>
<keyword evidence="6" id="KW-1185">Reference proteome</keyword>
<keyword evidence="2 4" id="KW-0833">Ubl conjugation pathway</keyword>
<sequence>MQRSARMKKELSLLMTQPPFGVSCWAEDENITHLQAIILGTEGSPYENGLFKLAIQIPDRYPFEPPKVQFMTPIYHPNIDNEGRICLDALQMPPKGKWKPSLTIYSLLMSIQVLMNEPNTDDPLMGDIVCKVYTLFA</sequence>
<dbReference type="InterPro" id="IPR016135">
    <property type="entry name" value="UBQ-conjugating_enzyme/RWD"/>
</dbReference>
<dbReference type="RefSeq" id="XP_013788191.1">
    <property type="nucleotide sequence ID" value="XM_013932737.2"/>
</dbReference>
<name>A0ABM1BT70_LIMPO</name>
<dbReference type="PROSITE" id="PS50127">
    <property type="entry name" value="UBC_2"/>
    <property type="match status" value="1"/>
</dbReference>
<dbReference type="Pfam" id="PF00179">
    <property type="entry name" value="UQ_con"/>
    <property type="match status" value="1"/>
</dbReference>
<evidence type="ECO:0000256" key="2">
    <source>
        <dbReference type="ARBA" id="ARBA00022786"/>
    </source>
</evidence>
<dbReference type="PROSITE" id="PS00183">
    <property type="entry name" value="UBC_1"/>
    <property type="match status" value="1"/>
</dbReference>
<reference evidence="7" key="1">
    <citation type="submission" date="2025-08" db="UniProtKB">
        <authorList>
            <consortium name="RefSeq"/>
        </authorList>
    </citation>
    <scope>IDENTIFICATION</scope>
    <source>
        <tissue evidence="7">Muscle</tissue>
    </source>
</reference>
<dbReference type="CDD" id="cd23805">
    <property type="entry name" value="UBCc_UBE2T"/>
    <property type="match status" value="1"/>
</dbReference>
<dbReference type="GeneID" id="106472111"/>
<dbReference type="SUPFAM" id="SSF54495">
    <property type="entry name" value="UBC-like"/>
    <property type="match status" value="1"/>
</dbReference>
<dbReference type="PROSITE" id="PS51257">
    <property type="entry name" value="PROKAR_LIPOPROTEIN"/>
    <property type="match status" value="1"/>
</dbReference>
<proteinExistence type="inferred from homology"/>
<dbReference type="InterPro" id="IPR023313">
    <property type="entry name" value="UBQ-conjugating_AS"/>
</dbReference>
<keyword evidence="1" id="KW-0808">Transferase</keyword>
<keyword evidence="4" id="KW-0547">Nucleotide-binding</keyword>
<evidence type="ECO:0000256" key="4">
    <source>
        <dbReference type="RuleBase" id="RU362109"/>
    </source>
</evidence>
<dbReference type="Proteomes" id="UP000694941">
    <property type="component" value="Unplaced"/>
</dbReference>
<evidence type="ECO:0000259" key="5">
    <source>
        <dbReference type="PROSITE" id="PS50127"/>
    </source>
</evidence>
<feature type="active site" description="Glycyl thioester intermediate" evidence="3">
    <location>
        <position position="86"/>
    </location>
</feature>
<keyword evidence="4" id="KW-0067">ATP-binding</keyword>
<accession>A0ABM1BT70</accession>
<evidence type="ECO:0000256" key="1">
    <source>
        <dbReference type="ARBA" id="ARBA00022679"/>
    </source>
</evidence>